<reference evidence="8 9" key="1">
    <citation type="submission" date="2019-07" db="EMBL/GenBank/DDBJ databases">
        <title>Whole genome shotgun sequence of Acetobacter oeni NBRC 105207.</title>
        <authorList>
            <person name="Hosoyama A."/>
            <person name="Uohara A."/>
            <person name="Ohji S."/>
            <person name="Ichikawa N."/>
        </authorList>
    </citation>
    <scope>NUCLEOTIDE SEQUENCE [LARGE SCALE GENOMIC DNA]</scope>
    <source>
        <strain evidence="8 9">NBRC 105207</strain>
    </source>
</reference>
<dbReference type="PANTHER" id="PTHR43495">
    <property type="entry name" value="GABA PERMEASE"/>
    <property type="match status" value="1"/>
</dbReference>
<evidence type="ECO:0000256" key="4">
    <source>
        <dbReference type="ARBA" id="ARBA00022989"/>
    </source>
</evidence>
<comment type="subcellular location">
    <subcellularLocation>
        <location evidence="1">Membrane</location>
        <topology evidence="1">Multi-pass membrane protein</topology>
    </subcellularLocation>
</comment>
<evidence type="ECO:0000313" key="8">
    <source>
        <dbReference type="EMBL" id="GEN61788.1"/>
    </source>
</evidence>
<evidence type="ECO:0000259" key="7">
    <source>
        <dbReference type="Pfam" id="PF00324"/>
    </source>
</evidence>
<sequence>MISLGGTMGAGLFIGSAGAIATAGPIVILSYIFGGILVLLVNLMLRDMAMQMPGTGSFIFQIRHSLGPLAGFVAGWIYWVVWVTTLGIEVIGSASLLHPYIPLPYAVTELLVLAVMTGVNLMSVRSYGEFECWFAMIKVVAIVLFIIIGALLLTGRTIPVAANLTGYNGLMPHGFMAFLAAVPTVVFSMTGTEIATIAALESDDPDGNIIRIMRTVAIRLLVFYVASVGLVLCLVPWITVVPGQSPFLLVLQNYGIPGAATIMGAVILIAMLSTLNSGIYSASRVLSGMALGGDAPALLGYKKTETHPPHRAILACAAATLVVSVSAVLTPGIVFSFLIAMTGAFIICYNILIVCARLKMACPDAWKGWLALILLSGVLLSMLLQPSTRHELLTGFAALAFITLSGWFKTGWKRPSRPLKWQR</sequence>
<feature type="transmembrane region" description="Helical" evidence="6">
    <location>
        <begin position="312"/>
        <end position="329"/>
    </location>
</feature>
<dbReference type="AlphaFoldDB" id="A0A511XFS9"/>
<dbReference type="Pfam" id="PF00324">
    <property type="entry name" value="AA_permease"/>
    <property type="match status" value="1"/>
</dbReference>
<keyword evidence="9" id="KW-1185">Reference proteome</keyword>
<accession>A0A511XFS9</accession>
<evidence type="ECO:0000256" key="3">
    <source>
        <dbReference type="ARBA" id="ARBA00022692"/>
    </source>
</evidence>
<dbReference type="Proteomes" id="UP000321746">
    <property type="component" value="Unassembled WGS sequence"/>
</dbReference>
<dbReference type="OrthoDB" id="5297508at2"/>
<evidence type="ECO:0000256" key="6">
    <source>
        <dbReference type="SAM" id="Phobius"/>
    </source>
</evidence>
<feature type="transmembrane region" description="Helical" evidence="6">
    <location>
        <begin position="66"/>
        <end position="88"/>
    </location>
</feature>
<dbReference type="EMBL" id="BJYG01000001">
    <property type="protein sequence ID" value="GEN61788.1"/>
    <property type="molecule type" value="Genomic_DNA"/>
</dbReference>
<keyword evidence="5 6" id="KW-0472">Membrane</keyword>
<evidence type="ECO:0000256" key="1">
    <source>
        <dbReference type="ARBA" id="ARBA00004141"/>
    </source>
</evidence>
<dbReference type="InterPro" id="IPR004841">
    <property type="entry name" value="AA-permease/SLC12A_dom"/>
</dbReference>
<gene>
    <name evidence="8" type="ORF">AOE01nite_00120</name>
</gene>
<keyword evidence="4 6" id="KW-1133">Transmembrane helix</keyword>
<evidence type="ECO:0000256" key="5">
    <source>
        <dbReference type="ARBA" id="ARBA00023136"/>
    </source>
</evidence>
<organism evidence="8 9">
    <name type="scientific">Acetobacter oeni</name>
    <dbReference type="NCBI Taxonomy" id="304077"/>
    <lineage>
        <taxon>Bacteria</taxon>
        <taxon>Pseudomonadati</taxon>
        <taxon>Pseudomonadota</taxon>
        <taxon>Alphaproteobacteria</taxon>
        <taxon>Acetobacterales</taxon>
        <taxon>Acetobacteraceae</taxon>
        <taxon>Acetobacter</taxon>
    </lineage>
</organism>
<feature type="transmembrane region" description="Helical" evidence="6">
    <location>
        <begin position="100"/>
        <end position="121"/>
    </location>
</feature>
<evidence type="ECO:0000256" key="2">
    <source>
        <dbReference type="ARBA" id="ARBA00022448"/>
    </source>
</evidence>
<dbReference type="PANTHER" id="PTHR43495:SF5">
    <property type="entry name" value="GAMMA-AMINOBUTYRIC ACID PERMEASE"/>
    <property type="match status" value="1"/>
</dbReference>
<feature type="transmembrane region" description="Helical" evidence="6">
    <location>
        <begin position="133"/>
        <end position="155"/>
    </location>
</feature>
<dbReference type="GO" id="GO:0016020">
    <property type="term" value="C:membrane"/>
    <property type="evidence" value="ECO:0007669"/>
    <property type="project" value="UniProtKB-SubCell"/>
</dbReference>
<evidence type="ECO:0000313" key="9">
    <source>
        <dbReference type="Proteomes" id="UP000321746"/>
    </source>
</evidence>
<feature type="transmembrane region" description="Helical" evidence="6">
    <location>
        <begin position="175"/>
        <end position="200"/>
    </location>
</feature>
<protein>
    <submittedName>
        <fullName evidence="8">GABA permease</fullName>
    </submittedName>
</protein>
<comment type="caution">
    <text evidence="8">The sequence shown here is derived from an EMBL/GenBank/DDBJ whole genome shotgun (WGS) entry which is preliminary data.</text>
</comment>
<dbReference type="GO" id="GO:0055085">
    <property type="term" value="P:transmembrane transport"/>
    <property type="evidence" value="ECO:0007669"/>
    <property type="project" value="InterPro"/>
</dbReference>
<feature type="transmembrane region" description="Helical" evidence="6">
    <location>
        <begin position="392"/>
        <end position="412"/>
    </location>
</feature>
<keyword evidence="2" id="KW-0813">Transport</keyword>
<feature type="transmembrane region" description="Helical" evidence="6">
    <location>
        <begin position="368"/>
        <end position="386"/>
    </location>
</feature>
<name>A0A511XFS9_9PROT</name>
<feature type="domain" description="Amino acid permease/ SLC12A" evidence="7">
    <location>
        <begin position="1"/>
        <end position="356"/>
    </location>
</feature>
<feature type="transmembrane region" description="Helical" evidence="6">
    <location>
        <begin position="12"/>
        <end position="45"/>
    </location>
</feature>
<dbReference type="Gene3D" id="1.20.1740.10">
    <property type="entry name" value="Amino acid/polyamine transporter I"/>
    <property type="match status" value="1"/>
</dbReference>
<dbReference type="PIRSF" id="PIRSF006060">
    <property type="entry name" value="AA_transporter"/>
    <property type="match status" value="1"/>
</dbReference>
<feature type="transmembrane region" description="Helical" evidence="6">
    <location>
        <begin position="221"/>
        <end position="242"/>
    </location>
</feature>
<feature type="transmembrane region" description="Helical" evidence="6">
    <location>
        <begin position="254"/>
        <end position="275"/>
    </location>
</feature>
<feature type="transmembrane region" description="Helical" evidence="6">
    <location>
        <begin position="335"/>
        <end position="356"/>
    </location>
</feature>
<proteinExistence type="predicted"/>
<keyword evidence="3 6" id="KW-0812">Transmembrane</keyword>